<dbReference type="InterPro" id="IPR002172">
    <property type="entry name" value="LDrepeatLR_classA_rpt"/>
</dbReference>
<protein>
    <submittedName>
        <fullName evidence="13">Uncharacterized protein</fullName>
    </submittedName>
</protein>
<feature type="disulfide bond" evidence="8">
    <location>
        <begin position="1477"/>
        <end position="1486"/>
    </location>
</feature>
<feature type="disulfide bond" evidence="9">
    <location>
        <begin position="228"/>
        <end position="246"/>
    </location>
</feature>
<evidence type="ECO:0000256" key="10">
    <source>
        <dbReference type="SAM" id="Phobius"/>
    </source>
</evidence>
<dbReference type="CDD" id="cd00112">
    <property type="entry name" value="LDLa"/>
    <property type="match status" value="3"/>
</dbReference>
<feature type="domain" description="G-protein coupled receptors family 1 profile" evidence="12">
    <location>
        <begin position="1534"/>
        <end position="1676"/>
    </location>
</feature>
<organism evidence="13 14">
    <name type="scientific">Rotaria sordida</name>
    <dbReference type="NCBI Taxonomy" id="392033"/>
    <lineage>
        <taxon>Eukaryota</taxon>
        <taxon>Metazoa</taxon>
        <taxon>Spiralia</taxon>
        <taxon>Gnathifera</taxon>
        <taxon>Rotifera</taxon>
        <taxon>Eurotatoria</taxon>
        <taxon>Bdelloidea</taxon>
        <taxon>Philodinida</taxon>
        <taxon>Philodinidae</taxon>
        <taxon>Rotaria</taxon>
    </lineage>
</organism>
<dbReference type="SMART" id="SM00181">
    <property type="entry name" value="EGF"/>
    <property type="match status" value="4"/>
</dbReference>
<comment type="subcellular location">
    <subcellularLocation>
        <location evidence="2">Endomembrane system</location>
    </subcellularLocation>
    <subcellularLocation>
        <location evidence="1">Membrane</location>
        <topology evidence="1">Single-pass membrane protein</topology>
    </subcellularLocation>
</comment>
<dbReference type="PANTHER" id="PTHR24270">
    <property type="entry name" value="LOW-DENSITY LIPOPROTEIN RECEPTOR-RELATED"/>
    <property type="match status" value="1"/>
</dbReference>
<dbReference type="Proteomes" id="UP000663882">
    <property type="component" value="Unassembled WGS sequence"/>
</dbReference>
<dbReference type="Gene3D" id="4.10.400.10">
    <property type="entry name" value="Low-density Lipoprotein Receptor"/>
    <property type="match status" value="3"/>
</dbReference>
<dbReference type="PROSITE" id="PS50068">
    <property type="entry name" value="LDLRA_2"/>
    <property type="match status" value="3"/>
</dbReference>
<dbReference type="InterPro" id="IPR000742">
    <property type="entry name" value="EGF"/>
</dbReference>
<dbReference type="SMART" id="SM00192">
    <property type="entry name" value="LDLa"/>
    <property type="match status" value="5"/>
</dbReference>
<evidence type="ECO:0000313" key="14">
    <source>
        <dbReference type="Proteomes" id="UP000663882"/>
    </source>
</evidence>
<dbReference type="GO" id="GO:0005886">
    <property type="term" value="C:plasma membrane"/>
    <property type="evidence" value="ECO:0007669"/>
    <property type="project" value="TreeGrafter"/>
</dbReference>
<comment type="caution">
    <text evidence="13">The sequence shown here is derived from an EMBL/GenBank/DDBJ whole genome shotgun (WGS) entry which is preliminary data.</text>
</comment>
<reference evidence="13" key="1">
    <citation type="submission" date="2021-02" db="EMBL/GenBank/DDBJ databases">
        <authorList>
            <person name="Nowell W R."/>
        </authorList>
    </citation>
    <scope>NUCLEOTIDE SEQUENCE</scope>
</reference>
<dbReference type="Gene3D" id="1.20.1070.10">
    <property type="entry name" value="Rhodopsin 7-helix transmembrane proteins"/>
    <property type="match status" value="1"/>
</dbReference>
<evidence type="ECO:0000256" key="2">
    <source>
        <dbReference type="ARBA" id="ARBA00004308"/>
    </source>
</evidence>
<comment type="caution">
    <text evidence="8">Lacks conserved residue(s) required for the propagation of feature annotation.</text>
</comment>
<evidence type="ECO:0000256" key="9">
    <source>
        <dbReference type="PROSITE-ProRule" id="PRU00124"/>
    </source>
</evidence>
<dbReference type="PROSITE" id="PS50026">
    <property type="entry name" value="EGF_3"/>
    <property type="match status" value="3"/>
</dbReference>
<dbReference type="PROSITE" id="PS50262">
    <property type="entry name" value="G_PROTEIN_RECEP_F1_2"/>
    <property type="match status" value="1"/>
</dbReference>
<feature type="disulfide bond" evidence="9">
    <location>
        <begin position="650"/>
        <end position="662"/>
    </location>
</feature>
<dbReference type="SUPFAM" id="SSF57196">
    <property type="entry name" value="EGF/Laminin"/>
    <property type="match status" value="1"/>
</dbReference>
<dbReference type="PROSITE" id="PS01209">
    <property type="entry name" value="LDLRA_1"/>
    <property type="match status" value="1"/>
</dbReference>
<dbReference type="CDD" id="cd00054">
    <property type="entry name" value="EGF_CA"/>
    <property type="match status" value="1"/>
</dbReference>
<evidence type="ECO:0000256" key="1">
    <source>
        <dbReference type="ARBA" id="ARBA00004167"/>
    </source>
</evidence>
<dbReference type="GO" id="GO:0016192">
    <property type="term" value="P:vesicle-mediated transport"/>
    <property type="evidence" value="ECO:0007669"/>
    <property type="project" value="UniProtKB-ARBA"/>
</dbReference>
<dbReference type="PROSITE" id="PS00022">
    <property type="entry name" value="EGF_1"/>
    <property type="match status" value="2"/>
</dbReference>
<feature type="transmembrane region" description="Helical" evidence="10">
    <location>
        <begin position="1517"/>
        <end position="1542"/>
    </location>
</feature>
<evidence type="ECO:0000256" key="5">
    <source>
        <dbReference type="ARBA" id="ARBA00022989"/>
    </source>
</evidence>
<dbReference type="Gene3D" id="2.10.25.10">
    <property type="entry name" value="Laminin"/>
    <property type="match status" value="1"/>
</dbReference>
<feature type="domain" description="EGF-like" evidence="11">
    <location>
        <begin position="1136"/>
        <end position="1176"/>
    </location>
</feature>
<evidence type="ECO:0000259" key="11">
    <source>
        <dbReference type="PROSITE" id="PS50026"/>
    </source>
</evidence>
<keyword evidence="5 10" id="KW-1133">Transmembrane helix</keyword>
<keyword evidence="6 10" id="KW-0472">Membrane</keyword>
<feature type="disulfide bond" evidence="9">
    <location>
        <begin position="197"/>
        <end position="212"/>
    </location>
</feature>
<dbReference type="EMBL" id="CAJNOO010004367">
    <property type="protein sequence ID" value="CAF1378826.1"/>
    <property type="molecule type" value="Genomic_DNA"/>
</dbReference>
<proteinExistence type="predicted"/>
<sequence>MLCGSIGPYSLHILLYNTEPDSSSFETQSYDCIYYTYTEDSESKDVRQPIKYCIRTNQSIELTRSFSTDMNDHDCLQRGKKYDFKALNKMNTIPYDLLMWNSGVGLVDRYAAYLNNSTDHNNLFICNCTKDGTFGKFCEYELITLLNPKNFENSVRFLLILRQTYLLGSQIYGQIMCYQPSFQCYSGSRCLDWRDICDGKQQCLNGVDEDHCEKLLYNECDPLTEYPCSNGQCIDQEFFLDGFFDCQDASDEQLLPTLQCIIRANFLCDELISTRKMYFSCGDGDSILDIAVFRRDLVDGLLCYSYRDKNFMCELDPYKPMWTMPDGRCLYFGSQHPDEDYCSFLHKCALTNGRSIDCPCIGNQCRQNIQNNCPLSKFPPYIGQFTKYPLSPTYAPFVHTFYSITHNYERNKLPDIYVFNGTIKCVGYQVNAQDYVISHTDLLQFWGNRAHQSPFEIRYCILGLEIPQLTNDMVGSAMYDRFCWNNTYSNDLIFQCPITNDCLTSYHVRDNLQNCPTNHDEILSSIGDCSKIQKYRFKCSDKEHACFLPDTIGNGNSDCILSNRDEYVVEQDLLLSTIKCTERNSNDCKFLRKYIEDSTLSSFVQITNSSNELSMIKPLTANKIRFRDYCNSFWDMNYGYDETLCKEWKCPSDYFQCQTGQCIPLKWLCNGIWDCSDGSDEEAFQLITELTLHNSILISDLKLKKEECKQVNRIRPFNTFCNSTTEFPCIRSDAIKNPFNFTLSKPCIPLSKIGDDYIDCLGGIDERNKFSCASNEMLGFNYYCQASFLKNTSQSHCLSTDRLCKIHCPDNEDDFMCFYERYVTNETKLRCDNETTIDYTEHLNDFYCLNGTCIPNGKCNQRIECEYGEDEYFCITGPMSNFPQMSRYRMYTDIPQYSLSQSHPILLSDFPKQEKETIVERISNSEDMNLNEQRFIMNTSTSQHNPYDKELPPNVLHILNNPLYQSQEEQRKFSEVAWFCNRGITISRTDRFSNKISLACLCPPSYYGNQCQYYSDRITIFTYLDDLTDTLKSNFNITLKILSSFLLNDTVIDTHEFHYTPALNNLKKKHIFYFVYPRPRILSTNQFYSVRFELFQLSIMNSTIDFLAIWKYSIPFDFLPAYRLVKVLKYKAINQTNHLCKINNPCRNNATCYPLMNNDQFYYCYCGNTSYGRHCEYTSNNSSCLNHSNNYLCRPNYFNSKPYLICSANRFGSQCNIERQCDLSRGKNPCLNNGLCYIDYNPSYLPNDYICLCSNNKYFGENCQYQSSIISIHYQNLSFLNDEYKIIASLIQLSSVINFQMIVYKQNLYKNELLTGTDIIYDDKAVPPIGIIKFFYKQQSSNYREIYFLLYIAENSTSINLTLVLNQQTYCPHTSLLFNIDDGTILNQSLNFYNDTTYHSFNSSLFIFKYHLLCDNIKQKSSLLCFHDDDYFCFCDVTQHAECFLYDRSVEQCSYCLSGGHCIQGDLKMKSDYLCLCPQCYFGSICQYNTKVLSFNLESLITADLFSSSILIQKLSISIYLITVISLFLFGLINNYFCFITFRRPRPSLIGIGWYLFINSIISQISLSTLLLKLIYILLGTQSLITNELLNMILCKLISFLLSTSIRMSYWLMSFVTIERVYVTMYPKREWLKSPRIAKRIIFITTLIIFSSHIHELIYYQIVPDPKYTQYGKNIN</sequence>
<keyword evidence="7 8" id="KW-1015">Disulfide bond</keyword>
<dbReference type="InterPro" id="IPR050685">
    <property type="entry name" value="LDLR"/>
</dbReference>
<evidence type="ECO:0000256" key="7">
    <source>
        <dbReference type="ARBA" id="ARBA00023157"/>
    </source>
</evidence>
<dbReference type="PRINTS" id="PR00261">
    <property type="entry name" value="LDLRECEPTOR"/>
</dbReference>
<keyword evidence="8" id="KW-0245">EGF-like domain</keyword>
<feature type="transmembrane region" description="Helical" evidence="10">
    <location>
        <begin position="1554"/>
        <end position="1577"/>
    </location>
</feature>
<feature type="transmembrane region" description="Helical" evidence="10">
    <location>
        <begin position="1641"/>
        <end position="1662"/>
    </location>
</feature>
<evidence type="ECO:0000259" key="12">
    <source>
        <dbReference type="PROSITE" id="PS50262"/>
    </source>
</evidence>
<feature type="domain" description="EGF-like" evidence="11">
    <location>
        <begin position="1449"/>
        <end position="1487"/>
    </location>
</feature>
<evidence type="ECO:0000256" key="8">
    <source>
        <dbReference type="PROSITE-ProRule" id="PRU00076"/>
    </source>
</evidence>
<dbReference type="Pfam" id="PF00057">
    <property type="entry name" value="Ldl_recept_a"/>
    <property type="match status" value="1"/>
</dbReference>
<name>A0A815JC80_9BILA</name>
<gene>
    <name evidence="13" type="ORF">RFH988_LOCUS33736</name>
</gene>
<accession>A0A815JC80</accession>
<keyword evidence="4" id="KW-0677">Repeat</keyword>
<dbReference type="InterPro" id="IPR017452">
    <property type="entry name" value="GPCR_Rhodpsn_7TM"/>
</dbReference>
<evidence type="ECO:0000256" key="4">
    <source>
        <dbReference type="ARBA" id="ARBA00022737"/>
    </source>
</evidence>
<feature type="transmembrane region" description="Helical" evidence="10">
    <location>
        <begin position="1597"/>
        <end position="1621"/>
    </location>
</feature>
<dbReference type="InterPro" id="IPR036055">
    <property type="entry name" value="LDL_receptor-like_sf"/>
</dbReference>
<feature type="domain" description="EGF-like" evidence="11">
    <location>
        <begin position="1217"/>
        <end position="1264"/>
    </location>
</feature>
<dbReference type="OrthoDB" id="6239681at2759"/>
<feature type="disulfide bond" evidence="8">
    <location>
        <begin position="1166"/>
        <end position="1175"/>
    </location>
</feature>
<dbReference type="InterPro" id="IPR023415">
    <property type="entry name" value="LDLR_class-A_CS"/>
</dbReference>
<evidence type="ECO:0000313" key="13">
    <source>
        <dbReference type="EMBL" id="CAF1378826.1"/>
    </source>
</evidence>
<keyword evidence="3 10" id="KW-0812">Transmembrane</keyword>
<evidence type="ECO:0000256" key="3">
    <source>
        <dbReference type="ARBA" id="ARBA00022692"/>
    </source>
</evidence>
<dbReference type="SUPFAM" id="SSF57424">
    <property type="entry name" value="LDL receptor-like module"/>
    <property type="match status" value="3"/>
</dbReference>
<feature type="disulfide bond" evidence="9">
    <location>
        <begin position="657"/>
        <end position="675"/>
    </location>
</feature>
<evidence type="ECO:0000256" key="6">
    <source>
        <dbReference type="ARBA" id="ARBA00023136"/>
    </source>
</evidence>
<dbReference type="GO" id="GO:0012505">
    <property type="term" value="C:endomembrane system"/>
    <property type="evidence" value="ECO:0007669"/>
    <property type="project" value="UniProtKB-SubCell"/>
</dbReference>